<protein>
    <recommendedName>
        <fullName evidence="4">AG1 protein</fullName>
    </recommendedName>
</protein>
<evidence type="ECO:0000256" key="1">
    <source>
        <dbReference type="SAM" id="MobiDB-lite"/>
    </source>
</evidence>
<name>A0A917RKB6_9ACTN</name>
<reference evidence="2" key="2">
    <citation type="submission" date="2020-09" db="EMBL/GenBank/DDBJ databases">
        <authorList>
            <person name="Sun Q."/>
            <person name="Ohkuma M."/>
        </authorList>
    </citation>
    <scope>NUCLEOTIDE SEQUENCE</scope>
    <source>
        <strain evidence="2">JCM 3035</strain>
    </source>
</reference>
<dbReference type="Proteomes" id="UP000637788">
    <property type="component" value="Unassembled WGS sequence"/>
</dbReference>
<feature type="compositionally biased region" description="Polar residues" evidence="1">
    <location>
        <begin position="15"/>
        <end position="25"/>
    </location>
</feature>
<comment type="caution">
    <text evidence="2">The sequence shown here is derived from an EMBL/GenBank/DDBJ whole genome shotgun (WGS) entry which is preliminary data.</text>
</comment>
<organism evidence="2 3">
    <name type="scientific">Streptomyces flaveus</name>
    <dbReference type="NCBI Taxonomy" id="66370"/>
    <lineage>
        <taxon>Bacteria</taxon>
        <taxon>Bacillati</taxon>
        <taxon>Actinomycetota</taxon>
        <taxon>Actinomycetes</taxon>
        <taxon>Kitasatosporales</taxon>
        <taxon>Streptomycetaceae</taxon>
        <taxon>Streptomyces</taxon>
        <taxon>Streptomyces aurantiacus group</taxon>
    </lineage>
</organism>
<evidence type="ECO:0000313" key="2">
    <source>
        <dbReference type="EMBL" id="GGL11924.1"/>
    </source>
</evidence>
<dbReference type="RefSeq" id="WP_189327168.1">
    <property type="nucleotide sequence ID" value="NZ_BMPQ01000043.1"/>
</dbReference>
<dbReference type="EMBL" id="BMPQ01000043">
    <property type="protein sequence ID" value="GGL11924.1"/>
    <property type="molecule type" value="Genomic_DNA"/>
</dbReference>
<reference evidence="2" key="1">
    <citation type="journal article" date="2014" name="Int. J. Syst. Evol. Microbiol.">
        <title>Complete genome sequence of Corynebacterium casei LMG S-19264T (=DSM 44701T), isolated from a smear-ripened cheese.</title>
        <authorList>
            <consortium name="US DOE Joint Genome Institute (JGI-PGF)"/>
            <person name="Walter F."/>
            <person name="Albersmeier A."/>
            <person name="Kalinowski J."/>
            <person name="Ruckert C."/>
        </authorList>
    </citation>
    <scope>NUCLEOTIDE SEQUENCE</scope>
    <source>
        <strain evidence="2">JCM 3035</strain>
    </source>
</reference>
<sequence>MAWDEWEQLKAAAVEQQSAQMQLNQMPADQGASSSGGGDNGDPQWGGGDGGSGGLKSSKAAWAKAGHDVGLLRESITKALTTLGDGQTGLGDMDGCQAAVAQKELYESWRKYVDKVSGRCGDLGGLLEQSGHDLAKPDSALKEDLDRIRTKYQDTEAVGGQAKEK</sequence>
<evidence type="ECO:0008006" key="4">
    <source>
        <dbReference type="Google" id="ProtNLM"/>
    </source>
</evidence>
<feature type="region of interest" description="Disordered" evidence="1">
    <location>
        <begin position="13"/>
        <end position="59"/>
    </location>
</feature>
<gene>
    <name evidence="2" type="ORF">GCM10010094_86060</name>
</gene>
<dbReference type="AlphaFoldDB" id="A0A917RKB6"/>
<accession>A0A917RKB6</accession>
<evidence type="ECO:0000313" key="3">
    <source>
        <dbReference type="Proteomes" id="UP000637788"/>
    </source>
</evidence>
<keyword evidence="3" id="KW-1185">Reference proteome</keyword>
<proteinExistence type="predicted"/>
<feature type="compositionally biased region" description="Gly residues" evidence="1">
    <location>
        <begin position="34"/>
        <end position="54"/>
    </location>
</feature>